<dbReference type="EMBL" id="WBMR01000241">
    <property type="protein sequence ID" value="KAB2363455.1"/>
    <property type="molecule type" value="Genomic_DNA"/>
</dbReference>
<keyword evidence="5" id="KW-1185">Reference proteome</keyword>
<keyword evidence="1" id="KW-0521">NADP</keyword>
<gene>
    <name evidence="4" type="ORF">F9B16_42940</name>
</gene>
<sequence>MKAIKVRAFGAPDVLRLEEVPDPVRAEGRVLISVDYSAVLFGDVIVRSGRHPFPLPYVPGIEVAGRVAEADDPSLVDRRVVATTLQNRGGYAELAVAEESGVFPVPDALDLRTALTAFQAGAVALELLAGTGVQAGETVLVTAAAGRVGSLLVQLAKAAGARVVGAAHGEAKLAAVAGFGADLAVDYGAEGWADEVVEATGGGADVVLDAVGGETAARAMDAAAAGRGRIGIYGFTSGEWAPLDARAIGARGLTVVGALGIAFAKPPAERRAAAERALEAAASGALSPRVYAEFFLDEASRAHTVLEARENIGAVLLK</sequence>
<dbReference type="InterPro" id="IPR013154">
    <property type="entry name" value="ADH-like_N"/>
</dbReference>
<dbReference type="PANTHER" id="PTHR48106:SF13">
    <property type="entry name" value="QUINONE OXIDOREDUCTASE-RELATED"/>
    <property type="match status" value="1"/>
</dbReference>
<dbReference type="InterPro" id="IPR020843">
    <property type="entry name" value="ER"/>
</dbReference>
<dbReference type="SUPFAM" id="SSF51735">
    <property type="entry name" value="NAD(P)-binding Rossmann-fold domains"/>
    <property type="match status" value="1"/>
</dbReference>
<accession>A0A6L3VET4</accession>
<dbReference type="SUPFAM" id="SSF50129">
    <property type="entry name" value="GroES-like"/>
    <property type="match status" value="1"/>
</dbReference>
<keyword evidence="2" id="KW-0560">Oxidoreductase</keyword>
<dbReference type="AlphaFoldDB" id="A0A6L3VET4"/>
<dbReference type="GO" id="GO:0035925">
    <property type="term" value="F:mRNA 3'-UTR AU-rich region binding"/>
    <property type="evidence" value="ECO:0007669"/>
    <property type="project" value="TreeGrafter"/>
</dbReference>
<protein>
    <submittedName>
        <fullName evidence="4">Zinc-binding dehydrogenase</fullName>
    </submittedName>
</protein>
<dbReference type="InterPro" id="IPR036291">
    <property type="entry name" value="NAD(P)-bd_dom_sf"/>
</dbReference>
<dbReference type="Gene3D" id="3.90.180.10">
    <property type="entry name" value="Medium-chain alcohol dehydrogenases, catalytic domain"/>
    <property type="match status" value="1"/>
</dbReference>
<dbReference type="SMART" id="SM00829">
    <property type="entry name" value="PKS_ER"/>
    <property type="match status" value="1"/>
</dbReference>
<name>A0A6L3VET4_9ACTN</name>
<dbReference type="RefSeq" id="WP_151546018.1">
    <property type="nucleotide sequence ID" value="NZ_WBMR01000241.1"/>
</dbReference>
<evidence type="ECO:0000313" key="5">
    <source>
        <dbReference type="Proteomes" id="UP000483004"/>
    </source>
</evidence>
<feature type="domain" description="Enoyl reductase (ER)" evidence="3">
    <location>
        <begin position="10"/>
        <end position="317"/>
    </location>
</feature>
<dbReference type="GO" id="GO:0070402">
    <property type="term" value="F:NADPH binding"/>
    <property type="evidence" value="ECO:0007669"/>
    <property type="project" value="TreeGrafter"/>
</dbReference>
<dbReference type="Pfam" id="PF08240">
    <property type="entry name" value="ADH_N"/>
    <property type="match status" value="1"/>
</dbReference>
<dbReference type="OrthoDB" id="9780520at2"/>
<dbReference type="GO" id="GO:0003960">
    <property type="term" value="F:quinone reductase (NADPH) activity"/>
    <property type="evidence" value="ECO:0007669"/>
    <property type="project" value="TreeGrafter"/>
</dbReference>
<organism evidence="4 5">
    <name type="scientific">Actinomadura montaniterrae</name>
    <dbReference type="NCBI Taxonomy" id="1803903"/>
    <lineage>
        <taxon>Bacteria</taxon>
        <taxon>Bacillati</taxon>
        <taxon>Actinomycetota</taxon>
        <taxon>Actinomycetes</taxon>
        <taxon>Streptosporangiales</taxon>
        <taxon>Thermomonosporaceae</taxon>
        <taxon>Actinomadura</taxon>
    </lineage>
</organism>
<evidence type="ECO:0000256" key="2">
    <source>
        <dbReference type="ARBA" id="ARBA00023002"/>
    </source>
</evidence>
<dbReference type="PANTHER" id="PTHR48106">
    <property type="entry name" value="QUINONE OXIDOREDUCTASE PIG3-RELATED"/>
    <property type="match status" value="1"/>
</dbReference>
<proteinExistence type="predicted"/>
<evidence type="ECO:0000313" key="4">
    <source>
        <dbReference type="EMBL" id="KAB2363455.1"/>
    </source>
</evidence>
<dbReference type="Gene3D" id="3.40.50.720">
    <property type="entry name" value="NAD(P)-binding Rossmann-like Domain"/>
    <property type="match status" value="1"/>
</dbReference>
<evidence type="ECO:0000259" key="3">
    <source>
        <dbReference type="SMART" id="SM00829"/>
    </source>
</evidence>
<dbReference type="InterPro" id="IPR011032">
    <property type="entry name" value="GroES-like_sf"/>
</dbReference>
<evidence type="ECO:0000256" key="1">
    <source>
        <dbReference type="ARBA" id="ARBA00022857"/>
    </source>
</evidence>
<dbReference type="Proteomes" id="UP000483004">
    <property type="component" value="Unassembled WGS sequence"/>
</dbReference>
<dbReference type="GO" id="GO:0005829">
    <property type="term" value="C:cytosol"/>
    <property type="evidence" value="ECO:0007669"/>
    <property type="project" value="TreeGrafter"/>
</dbReference>
<dbReference type="Pfam" id="PF00107">
    <property type="entry name" value="ADH_zinc_N"/>
    <property type="match status" value="1"/>
</dbReference>
<dbReference type="InterPro" id="IPR013149">
    <property type="entry name" value="ADH-like_C"/>
</dbReference>
<comment type="caution">
    <text evidence="4">The sequence shown here is derived from an EMBL/GenBank/DDBJ whole genome shotgun (WGS) entry which is preliminary data.</text>
</comment>
<reference evidence="4 5" key="1">
    <citation type="submission" date="2019-09" db="EMBL/GenBank/DDBJ databases">
        <title>Actinomadura physcomitrii sp. nov., a novel actinomycete isolated from moss [Physcomitrium sphaericum (Ludw) Fuernr].</title>
        <authorList>
            <person name="Liu C."/>
            <person name="Zhuang X."/>
        </authorList>
    </citation>
    <scope>NUCLEOTIDE SEQUENCE [LARGE SCALE GENOMIC DNA]</scope>
    <source>
        <strain evidence="4 5">CYP1-1B</strain>
    </source>
</reference>